<evidence type="ECO:0000313" key="17">
    <source>
        <dbReference type="Proteomes" id="UP000694923"/>
    </source>
</evidence>
<dbReference type="InterPro" id="IPR008271">
    <property type="entry name" value="Ser/Thr_kinase_AS"/>
</dbReference>
<reference evidence="18" key="1">
    <citation type="submission" date="2025-08" db="UniProtKB">
        <authorList>
            <consortium name="RefSeq"/>
        </authorList>
    </citation>
    <scope>IDENTIFICATION</scope>
</reference>
<dbReference type="InterPro" id="IPR000719">
    <property type="entry name" value="Prot_kinase_dom"/>
</dbReference>
<keyword evidence="7" id="KW-0460">Magnesium</keyword>
<dbReference type="RefSeq" id="XP_008565182.1">
    <property type="nucleotide sequence ID" value="XM_008566960.1"/>
</dbReference>
<keyword evidence="8" id="KW-0175">Coiled coil</keyword>
<dbReference type="PANTHER" id="PTHR11042:SF75">
    <property type="entry name" value="WEE1-LIKE PROTEIN KINASE 2"/>
    <property type="match status" value="1"/>
</dbReference>
<keyword evidence="5 13" id="KW-0418">Kinase</keyword>
<name>A0ABM0Q9Z1_GALVR</name>
<keyword evidence="10 13" id="KW-0539">Nucleus</keyword>
<evidence type="ECO:0000256" key="6">
    <source>
        <dbReference type="ARBA" id="ARBA00022840"/>
    </source>
</evidence>
<dbReference type="EC" id="2.7.10.2" evidence="13"/>
<feature type="compositionally biased region" description="Polar residues" evidence="15">
    <location>
        <begin position="116"/>
        <end position="128"/>
    </location>
</feature>
<keyword evidence="3 13" id="KW-0479">Metal-binding</keyword>
<keyword evidence="6 13" id="KW-0067">ATP-binding</keyword>
<feature type="domain" description="Protein kinase" evidence="16">
    <location>
        <begin position="214"/>
        <end position="546"/>
    </location>
</feature>
<keyword evidence="17" id="KW-1185">Reference proteome</keyword>
<comment type="similarity">
    <text evidence="12">Belongs to the protein kinase superfamily. Ser/Thr protein kinase family. GCN2 subfamily.</text>
</comment>
<comment type="catalytic activity">
    <reaction evidence="13">
        <text>L-tyrosyl-[protein] + ATP = O-phospho-L-tyrosyl-[protein] + ADP + H(+)</text>
        <dbReference type="Rhea" id="RHEA:10596"/>
        <dbReference type="Rhea" id="RHEA-COMP:10136"/>
        <dbReference type="Rhea" id="RHEA-COMP:20101"/>
        <dbReference type="ChEBI" id="CHEBI:15378"/>
        <dbReference type="ChEBI" id="CHEBI:30616"/>
        <dbReference type="ChEBI" id="CHEBI:46858"/>
        <dbReference type="ChEBI" id="CHEBI:61978"/>
        <dbReference type="ChEBI" id="CHEBI:456216"/>
        <dbReference type="EC" id="2.7.10.2"/>
    </reaction>
</comment>
<accession>A0ABM0Q9Z1</accession>
<evidence type="ECO:0000256" key="5">
    <source>
        <dbReference type="ARBA" id="ARBA00022777"/>
    </source>
</evidence>
<evidence type="ECO:0000256" key="8">
    <source>
        <dbReference type="ARBA" id="ARBA00023054"/>
    </source>
</evidence>
<feature type="region of interest" description="Disordered" evidence="15">
    <location>
        <begin position="17"/>
        <end position="134"/>
    </location>
</feature>
<evidence type="ECO:0000256" key="11">
    <source>
        <dbReference type="ARBA" id="ARBA00023254"/>
    </source>
</evidence>
<dbReference type="GeneID" id="103585870"/>
<feature type="region of interest" description="Disordered" evidence="15">
    <location>
        <begin position="169"/>
        <end position="192"/>
    </location>
</feature>
<comment type="subcellular location">
    <subcellularLocation>
        <location evidence="1 13">Nucleus</location>
    </subcellularLocation>
</comment>
<evidence type="ECO:0000256" key="12">
    <source>
        <dbReference type="ARBA" id="ARBA00037982"/>
    </source>
</evidence>
<evidence type="ECO:0000256" key="4">
    <source>
        <dbReference type="ARBA" id="ARBA00022741"/>
    </source>
</evidence>
<feature type="binding site" evidence="14">
    <location>
        <position position="243"/>
    </location>
    <ligand>
        <name>ATP</name>
        <dbReference type="ChEBI" id="CHEBI:30616"/>
    </ligand>
</feature>
<evidence type="ECO:0000256" key="3">
    <source>
        <dbReference type="ARBA" id="ARBA00022723"/>
    </source>
</evidence>
<evidence type="ECO:0000256" key="7">
    <source>
        <dbReference type="ARBA" id="ARBA00022842"/>
    </source>
</evidence>
<dbReference type="Pfam" id="PF00069">
    <property type="entry name" value="Pkinase"/>
    <property type="match status" value="1"/>
</dbReference>
<proteinExistence type="inferred from homology"/>
<dbReference type="InterPro" id="IPR011009">
    <property type="entry name" value="Kinase-like_dom_sf"/>
</dbReference>
<evidence type="ECO:0000256" key="15">
    <source>
        <dbReference type="SAM" id="MobiDB-lite"/>
    </source>
</evidence>
<dbReference type="InterPro" id="IPR050339">
    <property type="entry name" value="CC_SR_Kinase"/>
</dbReference>
<feature type="compositionally biased region" description="Basic and acidic residues" evidence="15">
    <location>
        <begin position="17"/>
        <end position="33"/>
    </location>
</feature>
<feature type="region of interest" description="Disordered" evidence="15">
    <location>
        <begin position="496"/>
        <end position="546"/>
    </location>
</feature>
<dbReference type="InterPro" id="IPR017164">
    <property type="entry name" value="Wee1-like_protein_kinase"/>
</dbReference>
<dbReference type="Gene3D" id="1.10.510.10">
    <property type="entry name" value="Transferase(Phosphotransferase) domain 1"/>
    <property type="match status" value="1"/>
</dbReference>
<feature type="compositionally biased region" description="Basic and acidic residues" evidence="15">
    <location>
        <begin position="65"/>
        <end position="77"/>
    </location>
</feature>
<dbReference type="PROSITE" id="PS00108">
    <property type="entry name" value="PROTEIN_KINASE_ST"/>
    <property type="match status" value="1"/>
</dbReference>
<dbReference type="PROSITE" id="PS50011">
    <property type="entry name" value="PROTEIN_KINASE_DOM"/>
    <property type="match status" value="1"/>
</dbReference>
<keyword evidence="9 13" id="KW-0829">Tyrosine-protein kinase</keyword>
<keyword evidence="2 13" id="KW-0808">Transferase</keyword>
<organism evidence="17 18">
    <name type="scientific">Galeopterus variegatus</name>
    <name type="common">Malayan flying lemur</name>
    <name type="synonym">Cynocephalus variegatus</name>
    <dbReference type="NCBI Taxonomy" id="482537"/>
    <lineage>
        <taxon>Eukaryota</taxon>
        <taxon>Metazoa</taxon>
        <taxon>Chordata</taxon>
        <taxon>Craniata</taxon>
        <taxon>Vertebrata</taxon>
        <taxon>Euteleostomi</taxon>
        <taxon>Mammalia</taxon>
        <taxon>Eutheria</taxon>
        <taxon>Euarchontoglires</taxon>
        <taxon>Dermoptera</taxon>
        <taxon>Cynocephalidae</taxon>
        <taxon>Galeopterus</taxon>
    </lineage>
</organism>
<protein>
    <recommendedName>
        <fullName evidence="13">Wee1-like protein kinase</fullName>
        <ecNumber evidence="13">2.7.10.2</ecNumber>
    </recommendedName>
</protein>
<evidence type="ECO:0000256" key="10">
    <source>
        <dbReference type="ARBA" id="ARBA00023242"/>
    </source>
</evidence>
<gene>
    <name evidence="18" type="primary">WEE2</name>
</gene>
<keyword evidence="11" id="KW-0469">Meiosis</keyword>
<evidence type="ECO:0000256" key="2">
    <source>
        <dbReference type="ARBA" id="ARBA00022679"/>
    </source>
</evidence>
<keyword evidence="4 13" id="KW-0547">Nucleotide-binding</keyword>
<dbReference type="PROSITE" id="PS00107">
    <property type="entry name" value="PROTEIN_KINASE_ATP"/>
    <property type="match status" value="1"/>
</dbReference>
<evidence type="ECO:0000256" key="9">
    <source>
        <dbReference type="ARBA" id="ARBA00023137"/>
    </source>
</evidence>
<dbReference type="Gene3D" id="3.30.200.20">
    <property type="entry name" value="Phosphorylase Kinase, domain 1"/>
    <property type="match status" value="1"/>
</dbReference>
<evidence type="ECO:0000256" key="13">
    <source>
        <dbReference type="PIRNR" id="PIRNR037281"/>
    </source>
</evidence>
<dbReference type="InterPro" id="IPR017441">
    <property type="entry name" value="Protein_kinase_ATP_BS"/>
</dbReference>
<evidence type="ECO:0000256" key="14">
    <source>
        <dbReference type="PROSITE-ProRule" id="PRU10141"/>
    </source>
</evidence>
<evidence type="ECO:0000313" key="18">
    <source>
        <dbReference type="RefSeq" id="XP_008565182.1"/>
    </source>
</evidence>
<dbReference type="SUPFAM" id="SSF56112">
    <property type="entry name" value="Protein kinase-like (PK-like)"/>
    <property type="match status" value="1"/>
</dbReference>
<dbReference type="Proteomes" id="UP000694923">
    <property type="component" value="Unplaced"/>
</dbReference>
<evidence type="ECO:0000259" key="16">
    <source>
        <dbReference type="PROSITE" id="PS50011"/>
    </source>
</evidence>
<feature type="compositionally biased region" description="Basic and acidic residues" evidence="15">
    <location>
        <begin position="43"/>
        <end position="52"/>
    </location>
</feature>
<dbReference type="SMART" id="SM00220">
    <property type="entry name" value="S_TKc"/>
    <property type="match status" value="1"/>
</dbReference>
<dbReference type="PANTHER" id="PTHR11042">
    <property type="entry name" value="EUKARYOTIC TRANSLATION INITIATION FACTOR 2-ALPHA KINASE EIF2-ALPHA KINASE -RELATED"/>
    <property type="match status" value="1"/>
</dbReference>
<evidence type="ECO:0000256" key="1">
    <source>
        <dbReference type="ARBA" id="ARBA00004123"/>
    </source>
</evidence>
<comment type="similarity">
    <text evidence="13">Belongs to the protein kinase superfamily. Ser/Thr protein kinase family. WEE1 subfamily.</text>
</comment>
<dbReference type="PIRSF" id="PIRSF037281">
    <property type="entry name" value="Wee1-like_protein_kinase"/>
    <property type="match status" value="1"/>
</dbReference>
<sequence length="546" mass="60251">MDDKDINKELRQKLSFFHCEEQTEDEERKKAQEGGEAQSQTPEKCEAQDSEAKFTLSRTPLGNIRELDTSQEEDKGSPDQILRTPVSDPLKRPETPEQPGSSSEQVHGDGPCTPKSWPSQLVTSSTGKIPSRGSKHLRLTPVSLMSETSSTLVNINPFTPESYRKLLFQSSGKRKTRGDLEEAGPEEGKVGQGLPAKRCVLRETNMASRYKKEFLELEKIGVGEFGTVYKCIKRLDGCVYAIKRSTKPFAALSNENVALHEVYAHAVLGHHPHVVRYYSAWAEDDYMIIQNEYCNGGSLQAAISENIKSGNHFQEPKLKDILLQISLGLKYIHNSGMVHLDIKPSNIFICYKIQSDSPGVPEEVENEADWFLSANVMYKIGDLGHVTSITKPKVEEGDIRFLANEILQEDYQHLPKADIFALGLTIAVAAGAESLPANGAAWHHIREGKVVLLPILWGPNDCHHSVPATGTHHRDRADGILKSSRPAVGNLVMELRKAQQAQSPQEDTQDGDSGVSGAHMGSRSTKCLVGRKSVKSSSFTCGKFSP</sequence>